<accession>A0A834C5H0</accession>
<dbReference type="Proteomes" id="UP000646548">
    <property type="component" value="Unassembled WGS sequence"/>
</dbReference>
<gene>
    <name evidence="1" type="ORF">FQA47_005455</name>
</gene>
<dbReference type="EMBL" id="WKFB01000347">
    <property type="protein sequence ID" value="KAF6726007.1"/>
    <property type="molecule type" value="Genomic_DNA"/>
</dbReference>
<proteinExistence type="predicted"/>
<dbReference type="AlphaFoldDB" id="A0A834C5H0"/>
<name>A0A834C5H0_ORYME</name>
<evidence type="ECO:0000313" key="2">
    <source>
        <dbReference type="Proteomes" id="UP000646548"/>
    </source>
</evidence>
<sequence length="93" mass="10275">MGQHGSKPSFEARVIFQRSEETDSCSSPAPVVRIQKKASTPTACFCPSARVPEKSSPHSSWPQSRRDAGALVYVMDNPTGGVWVKPREKWTRS</sequence>
<organism evidence="1 2">
    <name type="scientific">Oryzias melastigma</name>
    <name type="common">Marine medaka</name>
    <dbReference type="NCBI Taxonomy" id="30732"/>
    <lineage>
        <taxon>Eukaryota</taxon>
        <taxon>Metazoa</taxon>
        <taxon>Chordata</taxon>
        <taxon>Craniata</taxon>
        <taxon>Vertebrata</taxon>
        <taxon>Euteleostomi</taxon>
        <taxon>Actinopterygii</taxon>
        <taxon>Neopterygii</taxon>
        <taxon>Teleostei</taxon>
        <taxon>Neoteleostei</taxon>
        <taxon>Acanthomorphata</taxon>
        <taxon>Ovalentaria</taxon>
        <taxon>Atherinomorphae</taxon>
        <taxon>Beloniformes</taxon>
        <taxon>Adrianichthyidae</taxon>
        <taxon>Oryziinae</taxon>
        <taxon>Oryzias</taxon>
    </lineage>
</organism>
<protein>
    <submittedName>
        <fullName evidence="1">Uncharacterized protein</fullName>
    </submittedName>
</protein>
<reference evidence="1" key="1">
    <citation type="journal article" name="BMC Genomics">
        <title>Long-read sequencing and de novo genome assembly of marine medaka (Oryzias melastigma).</title>
        <authorList>
            <person name="Liang P."/>
            <person name="Saqib H.S.A."/>
            <person name="Ni X."/>
            <person name="Shen Y."/>
        </authorList>
    </citation>
    <scope>NUCLEOTIDE SEQUENCE</scope>
    <source>
        <strain evidence="1">Bigg-433</strain>
    </source>
</reference>
<comment type="caution">
    <text evidence="1">The sequence shown here is derived from an EMBL/GenBank/DDBJ whole genome shotgun (WGS) entry which is preliminary data.</text>
</comment>
<evidence type="ECO:0000313" key="1">
    <source>
        <dbReference type="EMBL" id="KAF6726007.1"/>
    </source>
</evidence>